<keyword evidence="2" id="KW-1185">Reference proteome</keyword>
<reference evidence="2" key="1">
    <citation type="journal article" date="2014" name="Proc. Natl. Acad. Sci. U.S.A.">
        <title>Extensive sampling of basidiomycete genomes demonstrates inadequacy of the white-rot/brown-rot paradigm for wood decay fungi.</title>
        <authorList>
            <person name="Riley R."/>
            <person name="Salamov A.A."/>
            <person name="Brown D.W."/>
            <person name="Nagy L.G."/>
            <person name="Floudas D."/>
            <person name="Held B.W."/>
            <person name="Levasseur A."/>
            <person name="Lombard V."/>
            <person name="Morin E."/>
            <person name="Otillar R."/>
            <person name="Lindquist E.A."/>
            <person name="Sun H."/>
            <person name="LaButti K.M."/>
            <person name="Schmutz J."/>
            <person name="Jabbour D."/>
            <person name="Luo H."/>
            <person name="Baker S.E."/>
            <person name="Pisabarro A.G."/>
            <person name="Walton J.D."/>
            <person name="Blanchette R.A."/>
            <person name="Henrissat B."/>
            <person name="Martin F."/>
            <person name="Cullen D."/>
            <person name="Hibbett D.S."/>
            <person name="Grigoriev I.V."/>
        </authorList>
    </citation>
    <scope>NUCLEOTIDE SEQUENCE [LARGE SCALE GENOMIC DNA]</scope>
    <source>
        <strain evidence="2">FD-172 SS1</strain>
    </source>
</reference>
<dbReference type="AlphaFoldDB" id="A0A067M4E1"/>
<dbReference type="InParanoid" id="A0A067M4E1"/>
<name>A0A067M4E1_BOTB1</name>
<evidence type="ECO:0000313" key="2">
    <source>
        <dbReference type="Proteomes" id="UP000027195"/>
    </source>
</evidence>
<dbReference type="EMBL" id="KL198125">
    <property type="protein sequence ID" value="KDQ06732.1"/>
    <property type="molecule type" value="Genomic_DNA"/>
</dbReference>
<dbReference type="Proteomes" id="UP000027195">
    <property type="component" value="Unassembled WGS sequence"/>
</dbReference>
<evidence type="ECO:0000313" key="1">
    <source>
        <dbReference type="EMBL" id="KDQ06732.1"/>
    </source>
</evidence>
<sequence length="187" mass="21550">MYSDHDKSRLTGPKVTAQHHVSPLRLVDWMMPSGHSHPFPHLTQASALSSNTLFAAPHLFISSRPIAYSSNEHRLIALKHKPAQKISHWSTAQACTCDFFRSLRQIPPFALGLLLPYHQYYVHMVSSAREIKICRQWQVHNSEHHYTRALHIIHLSREPCLLHASYFTDIPRLETYLRTHGRAGRHG</sequence>
<dbReference type="HOGENOM" id="CLU_1447435_0_0_1"/>
<organism evidence="1 2">
    <name type="scientific">Botryobasidium botryosum (strain FD-172 SS1)</name>
    <dbReference type="NCBI Taxonomy" id="930990"/>
    <lineage>
        <taxon>Eukaryota</taxon>
        <taxon>Fungi</taxon>
        <taxon>Dikarya</taxon>
        <taxon>Basidiomycota</taxon>
        <taxon>Agaricomycotina</taxon>
        <taxon>Agaricomycetes</taxon>
        <taxon>Cantharellales</taxon>
        <taxon>Botryobasidiaceae</taxon>
        <taxon>Botryobasidium</taxon>
    </lineage>
</organism>
<accession>A0A067M4E1</accession>
<protein>
    <submittedName>
        <fullName evidence="1">Uncharacterized protein</fullName>
    </submittedName>
</protein>
<gene>
    <name evidence="1" type="ORF">BOTBODRAFT_243333</name>
</gene>
<proteinExistence type="predicted"/>